<dbReference type="SUPFAM" id="SSF56349">
    <property type="entry name" value="DNA breaking-rejoining enzymes"/>
    <property type="match status" value="1"/>
</dbReference>
<comment type="caution">
    <text evidence="9">The sequence shown here is derived from an EMBL/GenBank/DDBJ whole genome shotgun (WGS) entry which is preliminary data.</text>
</comment>
<dbReference type="PROSITE" id="PS51898">
    <property type="entry name" value="TYR_RECOMBINASE"/>
    <property type="match status" value="1"/>
</dbReference>
<dbReference type="EMBL" id="ABCS01000031">
    <property type="protein sequence ID" value="EDM78410.1"/>
    <property type="molecule type" value="Genomic_DNA"/>
</dbReference>
<evidence type="ECO:0000256" key="3">
    <source>
        <dbReference type="ARBA" id="ARBA00023125"/>
    </source>
</evidence>
<dbReference type="Pfam" id="PF00589">
    <property type="entry name" value="Phage_integrase"/>
    <property type="match status" value="1"/>
</dbReference>
<evidence type="ECO:0000256" key="6">
    <source>
        <dbReference type="SAM" id="MobiDB-lite"/>
    </source>
</evidence>
<dbReference type="OrthoDB" id="9789256at2"/>
<evidence type="ECO:0000313" key="10">
    <source>
        <dbReference type="Proteomes" id="UP000005801"/>
    </source>
</evidence>
<evidence type="ECO:0000259" key="7">
    <source>
        <dbReference type="PROSITE" id="PS51898"/>
    </source>
</evidence>
<dbReference type="Pfam" id="PF14659">
    <property type="entry name" value="Phage_int_SAM_3"/>
    <property type="match status" value="1"/>
</dbReference>
<feature type="region of interest" description="Disordered" evidence="6">
    <location>
        <begin position="365"/>
        <end position="392"/>
    </location>
</feature>
<feature type="domain" description="Core-binding (CB)" evidence="8">
    <location>
        <begin position="72"/>
        <end position="155"/>
    </location>
</feature>
<organism evidence="9 10">
    <name type="scientific">Plesiocystis pacifica SIR-1</name>
    <dbReference type="NCBI Taxonomy" id="391625"/>
    <lineage>
        <taxon>Bacteria</taxon>
        <taxon>Pseudomonadati</taxon>
        <taxon>Myxococcota</taxon>
        <taxon>Polyangia</taxon>
        <taxon>Nannocystales</taxon>
        <taxon>Nannocystaceae</taxon>
        <taxon>Plesiocystis</taxon>
    </lineage>
</organism>
<dbReference type="GO" id="GO:0015074">
    <property type="term" value="P:DNA integration"/>
    <property type="evidence" value="ECO:0007669"/>
    <property type="project" value="UniProtKB-KW"/>
</dbReference>
<dbReference type="PANTHER" id="PTHR30349">
    <property type="entry name" value="PHAGE INTEGRASE-RELATED"/>
    <property type="match status" value="1"/>
</dbReference>
<dbReference type="eggNOG" id="COG4974">
    <property type="taxonomic scope" value="Bacteria"/>
</dbReference>
<evidence type="ECO:0000256" key="1">
    <source>
        <dbReference type="ARBA" id="ARBA00008857"/>
    </source>
</evidence>
<dbReference type="AlphaFoldDB" id="A6G6V7"/>
<gene>
    <name evidence="9" type="ORF">PPSIR1_06161</name>
</gene>
<dbReference type="InterPro" id="IPR013762">
    <property type="entry name" value="Integrase-like_cat_sf"/>
</dbReference>
<dbReference type="CDD" id="cd01189">
    <property type="entry name" value="INT_ICEBs1_C_like"/>
    <property type="match status" value="1"/>
</dbReference>
<evidence type="ECO:0000256" key="5">
    <source>
        <dbReference type="PROSITE-ProRule" id="PRU01248"/>
    </source>
</evidence>
<dbReference type="InterPro" id="IPR050090">
    <property type="entry name" value="Tyrosine_recombinase_XerCD"/>
</dbReference>
<name>A6G6V7_9BACT</name>
<proteinExistence type="inferred from homology"/>
<protein>
    <submittedName>
        <fullName evidence="9">Phage integrase</fullName>
    </submittedName>
</protein>
<dbReference type="Gene3D" id="1.10.443.10">
    <property type="entry name" value="Intergrase catalytic core"/>
    <property type="match status" value="1"/>
</dbReference>
<sequence>MSVKIRPYRNGGYEVDIMIRLPNGQTHRERRKSPFSAKSASLRWGRERERHLLIHGLATASDDAGPIKKEVPTLAEFAPRYMEGYAKANGHKPSTLETKRQVLRLHLIPAFGDKRLDQINSELVQRLKAKLTEHMANKSINNVLGVLNTMLKCAVEWGVLEELPVRAKRMRVKSPSMDFYDFDEYAALVKAAAAQSPECLVFVLLAGDAGLRAGEIRGLHWAAVDLRRRQLTVEHSEYKGELTTPKYDKIRTIPLTRRLADALGTLPRDCELVLYRGSEGREIPTSRQTGRTMLEKAQDAAKLRRRGPHTLRHTFCSHLAMRGAAARVIQQLAGHASLVTTQRYMHLSPGATEAAIALLEQPAPVLKPAEPTAGPRLGEIRETEGRQPPHAP</sequence>
<dbReference type="PROSITE" id="PS51900">
    <property type="entry name" value="CB"/>
    <property type="match status" value="1"/>
</dbReference>
<accession>A6G6V7</accession>
<feature type="compositionally biased region" description="Basic and acidic residues" evidence="6">
    <location>
        <begin position="378"/>
        <end position="392"/>
    </location>
</feature>
<reference evidence="9 10" key="1">
    <citation type="submission" date="2007-06" db="EMBL/GenBank/DDBJ databases">
        <authorList>
            <person name="Shimkets L."/>
            <person name="Ferriera S."/>
            <person name="Johnson J."/>
            <person name="Kravitz S."/>
            <person name="Beeson K."/>
            <person name="Sutton G."/>
            <person name="Rogers Y.-H."/>
            <person name="Friedman R."/>
            <person name="Frazier M."/>
            <person name="Venter J.C."/>
        </authorList>
    </citation>
    <scope>NUCLEOTIDE SEQUENCE [LARGE SCALE GENOMIC DNA]</scope>
    <source>
        <strain evidence="9 10">SIR-1</strain>
    </source>
</reference>
<evidence type="ECO:0000256" key="2">
    <source>
        <dbReference type="ARBA" id="ARBA00022908"/>
    </source>
</evidence>
<dbReference type="InterPro" id="IPR004107">
    <property type="entry name" value="Integrase_SAM-like_N"/>
</dbReference>
<keyword evidence="4" id="KW-0233">DNA recombination</keyword>
<dbReference type="PANTHER" id="PTHR30349:SF64">
    <property type="entry name" value="PROPHAGE INTEGRASE INTD-RELATED"/>
    <property type="match status" value="1"/>
</dbReference>
<dbReference type="Proteomes" id="UP000005801">
    <property type="component" value="Unassembled WGS sequence"/>
</dbReference>
<keyword evidence="10" id="KW-1185">Reference proteome</keyword>
<dbReference type="InterPro" id="IPR044068">
    <property type="entry name" value="CB"/>
</dbReference>
<dbReference type="Gene3D" id="1.10.150.130">
    <property type="match status" value="1"/>
</dbReference>
<comment type="similarity">
    <text evidence="1">Belongs to the 'phage' integrase family.</text>
</comment>
<dbReference type="InterPro" id="IPR002104">
    <property type="entry name" value="Integrase_catalytic"/>
</dbReference>
<keyword evidence="2" id="KW-0229">DNA integration</keyword>
<evidence type="ECO:0000313" key="9">
    <source>
        <dbReference type="EMBL" id="EDM78410.1"/>
    </source>
</evidence>
<dbReference type="InterPro" id="IPR011010">
    <property type="entry name" value="DNA_brk_join_enz"/>
</dbReference>
<feature type="domain" description="Tyr recombinase" evidence="7">
    <location>
        <begin position="175"/>
        <end position="357"/>
    </location>
</feature>
<evidence type="ECO:0000256" key="4">
    <source>
        <dbReference type="ARBA" id="ARBA00023172"/>
    </source>
</evidence>
<dbReference type="GO" id="GO:0003677">
    <property type="term" value="F:DNA binding"/>
    <property type="evidence" value="ECO:0007669"/>
    <property type="project" value="UniProtKB-UniRule"/>
</dbReference>
<dbReference type="RefSeq" id="WP_006972453.1">
    <property type="nucleotide sequence ID" value="NZ_ABCS01000031.1"/>
</dbReference>
<dbReference type="STRING" id="391625.PPSIR1_06161"/>
<evidence type="ECO:0000259" key="8">
    <source>
        <dbReference type="PROSITE" id="PS51900"/>
    </source>
</evidence>
<keyword evidence="3 5" id="KW-0238">DNA-binding</keyword>
<dbReference type="GO" id="GO:0006310">
    <property type="term" value="P:DNA recombination"/>
    <property type="evidence" value="ECO:0007669"/>
    <property type="project" value="UniProtKB-KW"/>
</dbReference>
<dbReference type="InterPro" id="IPR010998">
    <property type="entry name" value="Integrase_recombinase_N"/>
</dbReference>